<dbReference type="PANTHER" id="PTHR42899">
    <property type="entry name" value="SPERMATOGENESIS-ASSOCIATED PROTEIN 20"/>
    <property type="match status" value="1"/>
</dbReference>
<name>A0A382CZC4_9ZZZZ</name>
<dbReference type="Gene3D" id="3.40.30.10">
    <property type="entry name" value="Glutaredoxin"/>
    <property type="match status" value="1"/>
</dbReference>
<gene>
    <name evidence="3" type="ORF">METZ01_LOCUS183988</name>
</gene>
<dbReference type="InterPro" id="IPR008928">
    <property type="entry name" value="6-hairpin_glycosidase_sf"/>
</dbReference>
<feature type="non-terminal residue" evidence="3">
    <location>
        <position position="282"/>
    </location>
</feature>
<accession>A0A382CZC4</accession>
<feature type="region of interest" description="Disordered" evidence="1">
    <location>
        <begin position="118"/>
        <end position="145"/>
    </location>
</feature>
<dbReference type="PANTHER" id="PTHR42899:SF1">
    <property type="entry name" value="SPERMATOGENESIS-ASSOCIATED PROTEIN 20"/>
    <property type="match status" value="1"/>
</dbReference>
<dbReference type="Pfam" id="PF03190">
    <property type="entry name" value="Thioredox_DsbH"/>
    <property type="match status" value="1"/>
</dbReference>
<dbReference type="InterPro" id="IPR004879">
    <property type="entry name" value="Ssp411-like_TRX"/>
</dbReference>
<dbReference type="InterPro" id="IPR024705">
    <property type="entry name" value="Ssp411"/>
</dbReference>
<dbReference type="SUPFAM" id="SSF48208">
    <property type="entry name" value="Six-hairpin glycosidases"/>
    <property type="match status" value="1"/>
</dbReference>
<organism evidence="3">
    <name type="scientific">marine metagenome</name>
    <dbReference type="NCBI Taxonomy" id="408172"/>
    <lineage>
        <taxon>unclassified sequences</taxon>
        <taxon>metagenomes</taxon>
        <taxon>ecological metagenomes</taxon>
    </lineage>
</organism>
<dbReference type="SUPFAM" id="SSF52833">
    <property type="entry name" value="Thioredoxin-like"/>
    <property type="match status" value="1"/>
</dbReference>
<dbReference type="InterPro" id="IPR036249">
    <property type="entry name" value="Thioredoxin-like_sf"/>
</dbReference>
<evidence type="ECO:0000259" key="2">
    <source>
        <dbReference type="Pfam" id="PF03190"/>
    </source>
</evidence>
<feature type="domain" description="Spermatogenesis-associated protein 20-like TRX" evidence="2">
    <location>
        <begin position="3"/>
        <end position="109"/>
    </location>
</feature>
<proteinExistence type="predicted"/>
<dbReference type="GO" id="GO:0005975">
    <property type="term" value="P:carbohydrate metabolic process"/>
    <property type="evidence" value="ECO:0007669"/>
    <property type="project" value="InterPro"/>
</dbReference>
<dbReference type="EMBL" id="UINC01036725">
    <property type="protein sequence ID" value="SVB31134.1"/>
    <property type="molecule type" value="Genomic_DNA"/>
</dbReference>
<dbReference type="Gene3D" id="1.50.10.20">
    <property type="match status" value="1"/>
</dbReference>
<feature type="compositionally biased region" description="Low complexity" evidence="1">
    <location>
        <begin position="133"/>
        <end position="145"/>
    </location>
</feature>
<reference evidence="3" key="1">
    <citation type="submission" date="2018-05" db="EMBL/GenBank/DDBJ databases">
        <authorList>
            <person name="Lanie J.A."/>
            <person name="Ng W.-L."/>
            <person name="Kazmierczak K.M."/>
            <person name="Andrzejewski T.M."/>
            <person name="Davidsen T.M."/>
            <person name="Wayne K.J."/>
            <person name="Tettelin H."/>
            <person name="Glass J.I."/>
            <person name="Rusch D."/>
            <person name="Podicherti R."/>
            <person name="Tsui H.-C.T."/>
            <person name="Winkler M.E."/>
        </authorList>
    </citation>
    <scope>NUCLEOTIDE SEQUENCE</scope>
</reference>
<sequence length="282" mass="31752">MSTEQSIHWLDWGDEAFQRSLSEEKPVLLALTATWCHWCHVMDQTSYSHPEVISLVDSRFVPVRVDVDQRPDLSHRYNQGGFPSVAVLDHQGELITGRIYTPPEEMVQFLEQVSSRYPETGEADGHPGDEATPVPAAAPSAGEPGSEVTSVLQRMEEMYDATYGGFGYEPKQPPWDGVGLLLARYGHTRDRNLLRMATTTLDGIQVGLYDRNDEGFFRYSVSRDWKVPHYEKMLCTNASLAVTYLDAYQLTGRRAYRKAGLGAIKYMQSILFDQPAGLFYAS</sequence>
<evidence type="ECO:0000256" key="1">
    <source>
        <dbReference type="SAM" id="MobiDB-lite"/>
    </source>
</evidence>
<dbReference type="AlphaFoldDB" id="A0A382CZC4"/>
<evidence type="ECO:0000313" key="3">
    <source>
        <dbReference type="EMBL" id="SVB31134.1"/>
    </source>
</evidence>
<protein>
    <recommendedName>
        <fullName evidence="2">Spermatogenesis-associated protein 20-like TRX domain-containing protein</fullName>
    </recommendedName>
</protein>